<dbReference type="EMBL" id="JADBEL010000072">
    <property type="protein sequence ID" value="MBE1557208.1"/>
    <property type="molecule type" value="Genomic_DNA"/>
</dbReference>
<reference evidence="2" key="1">
    <citation type="submission" date="2020-10" db="EMBL/GenBank/DDBJ databases">
        <title>Genomic Encyclopedia of Type Strains, Phase IV (KMG-IV): sequencing the most valuable type-strain genomes for metagenomic binning, comparative biology and taxonomic classification.</title>
        <authorList>
            <person name="Goeker M."/>
        </authorList>
    </citation>
    <scope>NUCLEOTIDE SEQUENCE</scope>
    <source>
        <strain evidence="2">DSM 13886</strain>
    </source>
</reference>
<keyword evidence="3" id="KW-1185">Reference proteome</keyword>
<feature type="domain" description="AB hydrolase-1" evidence="1">
    <location>
        <begin position="17"/>
        <end position="250"/>
    </location>
</feature>
<protein>
    <submittedName>
        <fullName evidence="2">Pimeloyl-ACP methyl ester carboxylesterase</fullName>
    </submittedName>
</protein>
<dbReference type="InterPro" id="IPR050266">
    <property type="entry name" value="AB_hydrolase_sf"/>
</dbReference>
<sequence>MVEKGSINYEVFGSGFPILIMHSMGTDHRSMVSWIEPIFEKVPDFQRIYIDLPAHGGSVVDESFNSSDDMLTNILDFIDKTIPNQLYSLIGLSYGGYLAQGILHHRRKEVKSICLLATALHLKERTLPEKVVLLKDEMQLNELNPDIRTAVETLLICQNKMNLGYFLNEIQPGRLVANKNFLMSNWKEKGYFLADEPFHDIELLLQPALIIVGKQDSICGYQDHLFLIEKFPNSTFAILDQAGHMLQIEKRKIVQDLMTDWLLRVS</sequence>
<evidence type="ECO:0000259" key="1">
    <source>
        <dbReference type="Pfam" id="PF00561"/>
    </source>
</evidence>
<dbReference type="Proteomes" id="UP000658225">
    <property type="component" value="Unassembled WGS sequence"/>
</dbReference>
<dbReference type="SUPFAM" id="SSF53474">
    <property type="entry name" value="alpha/beta-Hydrolases"/>
    <property type="match status" value="1"/>
</dbReference>
<dbReference type="Gene3D" id="3.40.50.1820">
    <property type="entry name" value="alpha/beta hydrolase"/>
    <property type="match status" value="1"/>
</dbReference>
<comment type="caution">
    <text evidence="2">The sequence shown here is derived from an EMBL/GenBank/DDBJ whole genome shotgun (WGS) entry which is preliminary data.</text>
</comment>
<evidence type="ECO:0000313" key="2">
    <source>
        <dbReference type="EMBL" id="MBE1557208.1"/>
    </source>
</evidence>
<dbReference type="PANTHER" id="PTHR43798:SF6">
    <property type="entry name" value="HYDROLASE, PUTATIVE (AFU_ORTHOLOGUE AFUA_4G13070)-RELATED"/>
    <property type="match status" value="1"/>
</dbReference>
<gene>
    <name evidence="2" type="ORF">H4683_004347</name>
</gene>
<dbReference type="AlphaFoldDB" id="A0A927R6H7"/>
<dbReference type="PANTHER" id="PTHR43798">
    <property type="entry name" value="MONOACYLGLYCEROL LIPASE"/>
    <property type="match status" value="1"/>
</dbReference>
<accession>A0A927R6H7</accession>
<dbReference type="InterPro" id="IPR000073">
    <property type="entry name" value="AB_hydrolase_1"/>
</dbReference>
<organism evidence="2 3">
    <name type="scientific">Sporosarcina limicola</name>
    <dbReference type="NCBI Taxonomy" id="34101"/>
    <lineage>
        <taxon>Bacteria</taxon>
        <taxon>Bacillati</taxon>
        <taxon>Bacillota</taxon>
        <taxon>Bacilli</taxon>
        <taxon>Bacillales</taxon>
        <taxon>Caryophanaceae</taxon>
        <taxon>Sporosarcina</taxon>
    </lineage>
</organism>
<proteinExistence type="predicted"/>
<evidence type="ECO:0000313" key="3">
    <source>
        <dbReference type="Proteomes" id="UP000658225"/>
    </source>
</evidence>
<dbReference type="InterPro" id="IPR029058">
    <property type="entry name" value="AB_hydrolase_fold"/>
</dbReference>
<dbReference type="Pfam" id="PF00561">
    <property type="entry name" value="Abhydrolase_1"/>
    <property type="match status" value="1"/>
</dbReference>
<name>A0A927R6H7_9BACL</name>